<proteinExistence type="inferred from homology"/>
<dbReference type="Gene3D" id="3.40.50.200">
    <property type="entry name" value="Peptidase S8/S53 domain"/>
    <property type="match status" value="1"/>
</dbReference>
<protein>
    <recommendedName>
        <fullName evidence="7">Peptidase S8/S53 domain-containing protein</fullName>
    </recommendedName>
</protein>
<comment type="caution">
    <text evidence="8">The sequence shown here is derived from an EMBL/GenBank/DDBJ whole genome shotgun (WGS) entry which is preliminary data.</text>
</comment>
<feature type="active site" description="Charge relay system" evidence="5">
    <location>
        <position position="364"/>
    </location>
</feature>
<dbReference type="PROSITE" id="PS51892">
    <property type="entry name" value="SUBTILASE"/>
    <property type="match status" value="1"/>
</dbReference>
<dbReference type="InterPro" id="IPR023828">
    <property type="entry name" value="Peptidase_S8_Ser-AS"/>
</dbReference>
<dbReference type="InterPro" id="IPR037045">
    <property type="entry name" value="S8pro/Inhibitor_I9_sf"/>
</dbReference>
<keyword evidence="9" id="KW-1185">Reference proteome</keyword>
<name>A0ABP4XV05_9ACTN</name>
<keyword evidence="2 5" id="KW-0645">Protease</keyword>
<gene>
    <name evidence="8" type="ORF">GCM10009682_16850</name>
</gene>
<evidence type="ECO:0000259" key="7">
    <source>
        <dbReference type="Pfam" id="PF00082"/>
    </source>
</evidence>
<evidence type="ECO:0000256" key="2">
    <source>
        <dbReference type="ARBA" id="ARBA00022670"/>
    </source>
</evidence>
<dbReference type="InterPro" id="IPR022398">
    <property type="entry name" value="Peptidase_S8_His-AS"/>
</dbReference>
<dbReference type="Pfam" id="PF00082">
    <property type="entry name" value="Peptidase_S8"/>
    <property type="match status" value="1"/>
</dbReference>
<dbReference type="InterPro" id="IPR000209">
    <property type="entry name" value="Peptidase_S8/S53_dom"/>
</dbReference>
<keyword evidence="4 5" id="KW-0720">Serine protease</keyword>
<evidence type="ECO:0000313" key="9">
    <source>
        <dbReference type="Proteomes" id="UP001500218"/>
    </source>
</evidence>
<dbReference type="PROSITE" id="PS00137">
    <property type="entry name" value="SUBTILASE_HIS"/>
    <property type="match status" value="1"/>
</dbReference>
<accession>A0ABP4XV05</accession>
<dbReference type="CDD" id="cd04077">
    <property type="entry name" value="Peptidases_S8_PCSK9_ProteinaseK_like"/>
    <property type="match status" value="1"/>
</dbReference>
<dbReference type="InterPro" id="IPR015500">
    <property type="entry name" value="Peptidase_S8_subtilisin-rel"/>
</dbReference>
<dbReference type="InterPro" id="IPR036852">
    <property type="entry name" value="Peptidase_S8/S53_dom_sf"/>
</dbReference>
<dbReference type="PROSITE" id="PS00138">
    <property type="entry name" value="SUBTILASE_SER"/>
    <property type="match status" value="1"/>
</dbReference>
<dbReference type="InterPro" id="IPR034193">
    <property type="entry name" value="PCSK9_ProteinaseK-like"/>
</dbReference>
<feature type="active site" description="Charge relay system" evidence="5">
    <location>
        <position position="178"/>
    </location>
</feature>
<dbReference type="EMBL" id="BAAALT010000039">
    <property type="protein sequence ID" value="GAA1795696.1"/>
    <property type="molecule type" value="Genomic_DNA"/>
</dbReference>
<dbReference type="PANTHER" id="PTHR43806">
    <property type="entry name" value="PEPTIDASE S8"/>
    <property type="match status" value="1"/>
</dbReference>
<sequence>MEGAISMDGKSIPGSRTAFVALMTLPLIAAGGAVSASPVPAASPKTPAVVQLGSPRQQIRDNYIAVFRDSAVSRQQVRAAVSRLVRQHRGVVASRIFQNALRGFHFRASPQLAGRIGTDRRVSFVQPDYVVTGVDIVAGQQEAPPTWALDRIDQRALPLDEQYAFPANGSGATAYVIDSGIRASHVEFSGRATAAADFTSDADNVDCAGHGTHVAGTIGGQHVGAAKGVRLVGLKVLACDGHGSTSGTIAALDWVVRNGHRPAVVNMSLGHAGTDPALGQAVTTAVDAGFSVVTAAGNSASNACNVSPARSAMAITVGATNDKDSRDVLYSNFGSCVKIFAPGTGIYSASSASDNAYETLTGTSMASPLVAGAVALILGAHPDYSPRQVASCLTQNATSNVVENAGNGSPNRMLYVGRLC</sequence>
<comment type="similarity">
    <text evidence="1 5 6">Belongs to the peptidase S8 family.</text>
</comment>
<evidence type="ECO:0000256" key="5">
    <source>
        <dbReference type="PROSITE-ProRule" id="PRU01240"/>
    </source>
</evidence>
<dbReference type="PANTHER" id="PTHR43806:SF11">
    <property type="entry name" value="CEREVISIN-RELATED"/>
    <property type="match status" value="1"/>
</dbReference>
<evidence type="ECO:0000256" key="4">
    <source>
        <dbReference type="ARBA" id="ARBA00022825"/>
    </source>
</evidence>
<dbReference type="PROSITE" id="PS00136">
    <property type="entry name" value="SUBTILASE_ASP"/>
    <property type="match status" value="1"/>
</dbReference>
<dbReference type="InterPro" id="IPR050131">
    <property type="entry name" value="Peptidase_S8_subtilisin-like"/>
</dbReference>
<feature type="active site" description="Charge relay system" evidence="5">
    <location>
        <position position="210"/>
    </location>
</feature>
<dbReference type="Gene3D" id="3.30.70.80">
    <property type="entry name" value="Peptidase S8 propeptide/proteinase inhibitor I9"/>
    <property type="match status" value="1"/>
</dbReference>
<organism evidence="8 9">
    <name type="scientific">Luedemannella flava</name>
    <dbReference type="NCBI Taxonomy" id="349316"/>
    <lineage>
        <taxon>Bacteria</taxon>
        <taxon>Bacillati</taxon>
        <taxon>Actinomycetota</taxon>
        <taxon>Actinomycetes</taxon>
        <taxon>Micromonosporales</taxon>
        <taxon>Micromonosporaceae</taxon>
        <taxon>Luedemannella</taxon>
    </lineage>
</organism>
<reference evidence="9" key="1">
    <citation type="journal article" date="2019" name="Int. J. Syst. Evol. Microbiol.">
        <title>The Global Catalogue of Microorganisms (GCM) 10K type strain sequencing project: providing services to taxonomists for standard genome sequencing and annotation.</title>
        <authorList>
            <consortium name="The Broad Institute Genomics Platform"/>
            <consortium name="The Broad Institute Genome Sequencing Center for Infectious Disease"/>
            <person name="Wu L."/>
            <person name="Ma J."/>
        </authorList>
    </citation>
    <scope>NUCLEOTIDE SEQUENCE [LARGE SCALE GENOMIC DNA]</scope>
    <source>
        <strain evidence="9">JCM 13250</strain>
    </source>
</reference>
<dbReference type="SUPFAM" id="SSF52743">
    <property type="entry name" value="Subtilisin-like"/>
    <property type="match status" value="1"/>
</dbReference>
<dbReference type="InterPro" id="IPR023827">
    <property type="entry name" value="Peptidase_S8_Asp-AS"/>
</dbReference>
<dbReference type="Proteomes" id="UP001500218">
    <property type="component" value="Unassembled WGS sequence"/>
</dbReference>
<evidence type="ECO:0000256" key="3">
    <source>
        <dbReference type="ARBA" id="ARBA00022801"/>
    </source>
</evidence>
<feature type="domain" description="Peptidase S8/S53" evidence="7">
    <location>
        <begin position="170"/>
        <end position="401"/>
    </location>
</feature>
<evidence type="ECO:0000313" key="8">
    <source>
        <dbReference type="EMBL" id="GAA1795696.1"/>
    </source>
</evidence>
<keyword evidence="3 5" id="KW-0378">Hydrolase</keyword>
<evidence type="ECO:0000256" key="1">
    <source>
        <dbReference type="ARBA" id="ARBA00011073"/>
    </source>
</evidence>
<evidence type="ECO:0000256" key="6">
    <source>
        <dbReference type="RuleBase" id="RU003355"/>
    </source>
</evidence>
<dbReference type="PRINTS" id="PR00723">
    <property type="entry name" value="SUBTILISIN"/>
</dbReference>